<proteinExistence type="predicted"/>
<dbReference type="Proteomes" id="UP001156702">
    <property type="component" value="Unassembled WGS sequence"/>
</dbReference>
<organism evidence="2 3">
    <name type="scientific">Shinella yambaruensis</name>
    <dbReference type="NCBI Taxonomy" id="415996"/>
    <lineage>
        <taxon>Bacteria</taxon>
        <taxon>Pseudomonadati</taxon>
        <taxon>Pseudomonadota</taxon>
        <taxon>Alphaproteobacteria</taxon>
        <taxon>Hyphomicrobiales</taxon>
        <taxon>Rhizobiaceae</taxon>
        <taxon>Shinella</taxon>
    </lineage>
</organism>
<keyword evidence="3" id="KW-1185">Reference proteome</keyword>
<name>A0ABQ5ZU45_9HYPH</name>
<gene>
    <name evidence="2" type="ORF">GCM10007923_64850</name>
</gene>
<feature type="domain" description="Helix-turn-helix" evidence="1">
    <location>
        <begin position="10"/>
        <end position="58"/>
    </location>
</feature>
<dbReference type="Pfam" id="PF12728">
    <property type="entry name" value="HTH_17"/>
    <property type="match status" value="1"/>
</dbReference>
<evidence type="ECO:0000313" key="2">
    <source>
        <dbReference type="EMBL" id="GLR55262.1"/>
    </source>
</evidence>
<comment type="caution">
    <text evidence="2">The sequence shown here is derived from an EMBL/GenBank/DDBJ whole genome shotgun (WGS) entry which is preliminary data.</text>
</comment>
<accession>A0ABQ5ZU45</accession>
<evidence type="ECO:0000259" key="1">
    <source>
        <dbReference type="Pfam" id="PF12728"/>
    </source>
</evidence>
<sequence>MEKSPEKCVNIKNAAEMVGAKEWHIRRAVKAGLIPHYQPYNSRRLVKLSEVVAYIDSCRKGGVE</sequence>
<reference evidence="3" key="1">
    <citation type="journal article" date="2019" name="Int. J. Syst. Evol. Microbiol.">
        <title>The Global Catalogue of Microorganisms (GCM) 10K type strain sequencing project: providing services to taxonomists for standard genome sequencing and annotation.</title>
        <authorList>
            <consortium name="The Broad Institute Genomics Platform"/>
            <consortium name="The Broad Institute Genome Sequencing Center for Infectious Disease"/>
            <person name="Wu L."/>
            <person name="Ma J."/>
        </authorList>
    </citation>
    <scope>NUCLEOTIDE SEQUENCE [LARGE SCALE GENOMIC DNA]</scope>
    <source>
        <strain evidence="3">NBRC 102122</strain>
    </source>
</reference>
<dbReference type="RefSeq" id="WP_244769265.1">
    <property type="nucleotide sequence ID" value="NZ_BSOP01000073.1"/>
</dbReference>
<dbReference type="EMBL" id="BSOP01000073">
    <property type="protein sequence ID" value="GLR55262.1"/>
    <property type="molecule type" value="Genomic_DNA"/>
</dbReference>
<protein>
    <recommendedName>
        <fullName evidence="1">Helix-turn-helix domain-containing protein</fullName>
    </recommendedName>
</protein>
<dbReference type="InterPro" id="IPR041657">
    <property type="entry name" value="HTH_17"/>
</dbReference>
<evidence type="ECO:0000313" key="3">
    <source>
        <dbReference type="Proteomes" id="UP001156702"/>
    </source>
</evidence>